<evidence type="ECO:0000313" key="7">
    <source>
        <dbReference type="Proteomes" id="UP000694383"/>
    </source>
</evidence>
<reference evidence="6" key="2">
    <citation type="submission" date="2025-09" db="UniProtKB">
        <authorList>
            <consortium name="Ensembl"/>
        </authorList>
    </citation>
    <scope>IDENTIFICATION</scope>
</reference>
<dbReference type="GO" id="GO:0008270">
    <property type="term" value="F:zinc ion binding"/>
    <property type="evidence" value="ECO:0007669"/>
    <property type="project" value="UniProtKB-KW"/>
</dbReference>
<dbReference type="Gene3D" id="3.30.40.10">
    <property type="entry name" value="Zinc/RING finger domain, C3HC4 (zinc finger)"/>
    <property type="match status" value="1"/>
</dbReference>
<feature type="domain" description="RING-type" evidence="5">
    <location>
        <begin position="15"/>
        <end position="53"/>
    </location>
</feature>
<keyword evidence="3" id="KW-0862">Zinc</keyword>
<protein>
    <recommendedName>
        <fullName evidence="5">RING-type domain-containing protein</fullName>
    </recommendedName>
</protein>
<dbReference type="PROSITE" id="PS50089">
    <property type="entry name" value="ZF_RING_2"/>
    <property type="match status" value="1"/>
</dbReference>
<dbReference type="SUPFAM" id="SSF57850">
    <property type="entry name" value="RING/U-box"/>
    <property type="match status" value="1"/>
</dbReference>
<evidence type="ECO:0000313" key="6">
    <source>
        <dbReference type="Ensembl" id="ENSOSIP00000050817.1"/>
    </source>
</evidence>
<dbReference type="PANTHER" id="PTHR25465">
    <property type="entry name" value="B-BOX DOMAIN CONTAINING"/>
    <property type="match status" value="1"/>
</dbReference>
<keyword evidence="1" id="KW-0479">Metal-binding</keyword>
<organism evidence="6 7">
    <name type="scientific">Oryzias sinensis</name>
    <name type="common">Chinese medaka</name>
    <dbReference type="NCBI Taxonomy" id="183150"/>
    <lineage>
        <taxon>Eukaryota</taxon>
        <taxon>Metazoa</taxon>
        <taxon>Chordata</taxon>
        <taxon>Craniata</taxon>
        <taxon>Vertebrata</taxon>
        <taxon>Euteleostomi</taxon>
        <taxon>Actinopterygii</taxon>
        <taxon>Neopterygii</taxon>
        <taxon>Teleostei</taxon>
        <taxon>Neoteleostei</taxon>
        <taxon>Acanthomorphata</taxon>
        <taxon>Ovalentaria</taxon>
        <taxon>Atherinomorphae</taxon>
        <taxon>Beloniformes</taxon>
        <taxon>Adrianichthyidae</taxon>
        <taxon>Oryziinae</taxon>
        <taxon>Oryzias</taxon>
    </lineage>
</organism>
<dbReference type="AlphaFoldDB" id="A0A8C8A0Y1"/>
<evidence type="ECO:0000256" key="2">
    <source>
        <dbReference type="ARBA" id="ARBA00022771"/>
    </source>
</evidence>
<proteinExistence type="predicted"/>
<dbReference type="InterPro" id="IPR013083">
    <property type="entry name" value="Znf_RING/FYVE/PHD"/>
</dbReference>
<accession>A0A8C8A0Y1</accession>
<dbReference type="Proteomes" id="UP000694383">
    <property type="component" value="Unplaced"/>
</dbReference>
<dbReference type="SMART" id="SM00184">
    <property type="entry name" value="RING"/>
    <property type="match status" value="1"/>
</dbReference>
<dbReference type="Ensembl" id="ENSOSIT00000053363.1">
    <property type="protein sequence ID" value="ENSOSIP00000050817.1"/>
    <property type="gene ID" value="ENSOSIG00000023629.1"/>
</dbReference>
<keyword evidence="7" id="KW-1185">Reference proteome</keyword>
<dbReference type="InterPro" id="IPR017907">
    <property type="entry name" value="Znf_RING_CS"/>
</dbReference>
<reference evidence="6" key="1">
    <citation type="submission" date="2025-08" db="UniProtKB">
        <authorList>
            <consortium name="Ensembl"/>
        </authorList>
    </citation>
    <scope>IDENTIFICATION</scope>
</reference>
<evidence type="ECO:0000256" key="3">
    <source>
        <dbReference type="ARBA" id="ARBA00022833"/>
    </source>
</evidence>
<evidence type="ECO:0000256" key="1">
    <source>
        <dbReference type="ARBA" id="ARBA00022723"/>
    </source>
</evidence>
<sequence length="77" mass="8768">MALNTSLMAEESFHCSICLELFNQPASIPCGHTFCLQCITVYWYTSSALLLCPPKQFYPRPMLCFLIIGNKLHIEPK</sequence>
<dbReference type="InterPro" id="IPR001841">
    <property type="entry name" value="Znf_RING"/>
</dbReference>
<dbReference type="PANTHER" id="PTHR25465:SF32">
    <property type="entry name" value="BLOODTHIRSTY-RELATED GENE FAMILY, MEMBER 16 ISOFORM X1-RELATED"/>
    <property type="match status" value="1"/>
</dbReference>
<name>A0A8C8A0Y1_9TELE</name>
<dbReference type="GeneTree" id="ENSGT01030000235259"/>
<dbReference type="InterPro" id="IPR051051">
    <property type="entry name" value="E3_ubiq-ligase_TRIM/RNF"/>
</dbReference>
<evidence type="ECO:0000259" key="5">
    <source>
        <dbReference type="PROSITE" id="PS50089"/>
    </source>
</evidence>
<keyword evidence="2 4" id="KW-0863">Zinc-finger</keyword>
<evidence type="ECO:0000256" key="4">
    <source>
        <dbReference type="PROSITE-ProRule" id="PRU00175"/>
    </source>
</evidence>
<dbReference type="Pfam" id="PF15227">
    <property type="entry name" value="zf-C3HC4_4"/>
    <property type="match status" value="1"/>
</dbReference>
<dbReference type="PROSITE" id="PS00518">
    <property type="entry name" value="ZF_RING_1"/>
    <property type="match status" value="1"/>
</dbReference>